<dbReference type="InterPro" id="IPR003961">
    <property type="entry name" value="FN3_dom"/>
</dbReference>
<dbReference type="SMART" id="SM00336">
    <property type="entry name" value="BBOX"/>
    <property type="match status" value="2"/>
</dbReference>
<keyword evidence="6" id="KW-1185">Reference proteome</keyword>
<evidence type="ECO:0000256" key="2">
    <source>
        <dbReference type="SAM" id="Coils"/>
    </source>
</evidence>
<dbReference type="PANTHER" id="PTHR25462:SF296">
    <property type="entry name" value="MEIOTIC P26, ISOFORM F"/>
    <property type="match status" value="1"/>
</dbReference>
<dbReference type="Gene3D" id="3.30.160.60">
    <property type="entry name" value="Classic Zinc Finger"/>
    <property type="match status" value="1"/>
</dbReference>
<dbReference type="Proteomes" id="UP000596742">
    <property type="component" value="Unassembled WGS sequence"/>
</dbReference>
<dbReference type="InterPro" id="IPR000315">
    <property type="entry name" value="Znf_B-box"/>
</dbReference>
<evidence type="ECO:0000313" key="5">
    <source>
        <dbReference type="EMBL" id="VDI19369.1"/>
    </source>
</evidence>
<evidence type="ECO:0008006" key="7">
    <source>
        <dbReference type="Google" id="ProtNLM"/>
    </source>
</evidence>
<protein>
    <recommendedName>
        <fullName evidence="7">B box-type domain-containing protein</fullName>
    </recommendedName>
</protein>
<dbReference type="InterPro" id="IPR013783">
    <property type="entry name" value="Ig-like_fold"/>
</dbReference>
<feature type="non-terminal residue" evidence="5">
    <location>
        <position position="1"/>
    </location>
</feature>
<evidence type="ECO:0000313" key="6">
    <source>
        <dbReference type="Proteomes" id="UP000596742"/>
    </source>
</evidence>
<feature type="domain" description="B box-type" evidence="3">
    <location>
        <begin position="2"/>
        <end position="50"/>
    </location>
</feature>
<dbReference type="InterPro" id="IPR047153">
    <property type="entry name" value="TRIM45/56/19-like"/>
</dbReference>
<feature type="coiled-coil region" evidence="2">
    <location>
        <begin position="131"/>
        <end position="158"/>
    </location>
</feature>
<organism evidence="5 6">
    <name type="scientific">Mytilus galloprovincialis</name>
    <name type="common">Mediterranean mussel</name>
    <dbReference type="NCBI Taxonomy" id="29158"/>
    <lineage>
        <taxon>Eukaryota</taxon>
        <taxon>Metazoa</taxon>
        <taxon>Spiralia</taxon>
        <taxon>Lophotrochozoa</taxon>
        <taxon>Mollusca</taxon>
        <taxon>Bivalvia</taxon>
        <taxon>Autobranchia</taxon>
        <taxon>Pteriomorphia</taxon>
        <taxon>Mytilida</taxon>
        <taxon>Mytiloidea</taxon>
        <taxon>Mytilidae</taxon>
        <taxon>Mytilinae</taxon>
        <taxon>Mytilus</taxon>
    </lineage>
</organism>
<evidence type="ECO:0000259" key="4">
    <source>
        <dbReference type="PROSITE" id="PS50853"/>
    </source>
</evidence>
<keyword evidence="1" id="KW-0862">Zinc</keyword>
<comment type="caution">
    <text evidence="5">The sequence shown here is derived from an EMBL/GenBank/DDBJ whole genome shotgun (WGS) entry which is preliminary data.</text>
</comment>
<dbReference type="Gene3D" id="2.60.40.10">
    <property type="entry name" value="Immunoglobulins"/>
    <property type="match status" value="1"/>
</dbReference>
<dbReference type="GO" id="GO:0008270">
    <property type="term" value="F:zinc ion binding"/>
    <property type="evidence" value="ECO:0007669"/>
    <property type="project" value="UniProtKB-KW"/>
</dbReference>
<dbReference type="AlphaFoldDB" id="A0A8B6DI12"/>
<sequence>MSGETTCDPCDEQLIKAVSWCLQCEECLCFDCAQKHNRPKLFRHHKLVNIDDAPKFCKPPNICSKHENLELDYYCLDHETLSCKECLICIHKSCEKVQTVDLASSDVRQTNPFTERSDQINLIQNTLKTMLSNRKKNVEDIESEIQEIKEKTSATKESFIKHLELFEQQVFSDLDKAKNLHLQKINKVIKETETNIALIEEKSTAFEWTKTNGSDKQMFMLIHTSHKDISDIEDKVEKLTSNVAGISFKSSRSKITTEQLSIGSFEVKETPQNIGFQSKRLNQCQFLAPCPFQPGLLENASYTVMRTSNSLDIQWYTFSSDDSNINYSVQYRNGETKHDCIQTKQPRVILLHLQPNTTYYIEIGAERENGDRYILLQSKISTLYPMVIEKILQYTKISGDSQSEAEFTLEDTNPKIYSLKLTKEGLIADSKKVRKSTMGNADIEVKFTIEGTNPKIYCLKPIKEEYIAESEKVRKCTM</sequence>
<proteinExistence type="predicted"/>
<dbReference type="PANTHER" id="PTHR25462">
    <property type="entry name" value="BONUS, ISOFORM C-RELATED"/>
    <property type="match status" value="1"/>
</dbReference>
<dbReference type="PROSITE" id="PS50853">
    <property type="entry name" value="FN3"/>
    <property type="match status" value="1"/>
</dbReference>
<feature type="domain" description="Fibronectin type-III" evidence="4">
    <location>
        <begin position="293"/>
        <end position="385"/>
    </location>
</feature>
<accession>A0A8B6DI12</accession>
<evidence type="ECO:0000259" key="3">
    <source>
        <dbReference type="PROSITE" id="PS50119"/>
    </source>
</evidence>
<dbReference type="SUPFAM" id="SSF57845">
    <property type="entry name" value="B-box zinc-binding domain"/>
    <property type="match status" value="1"/>
</dbReference>
<evidence type="ECO:0000256" key="1">
    <source>
        <dbReference type="PROSITE-ProRule" id="PRU00024"/>
    </source>
</evidence>
<feature type="domain" description="B box-type" evidence="3">
    <location>
        <begin position="58"/>
        <end position="102"/>
    </location>
</feature>
<dbReference type="CDD" id="cd00063">
    <property type="entry name" value="FN3"/>
    <property type="match status" value="1"/>
</dbReference>
<dbReference type="EMBL" id="UYJE01003444">
    <property type="protein sequence ID" value="VDI19369.1"/>
    <property type="molecule type" value="Genomic_DNA"/>
</dbReference>
<dbReference type="InterPro" id="IPR036116">
    <property type="entry name" value="FN3_sf"/>
</dbReference>
<name>A0A8B6DI12_MYTGA</name>
<gene>
    <name evidence="5" type="ORF">MGAL_10B060465</name>
</gene>
<dbReference type="SUPFAM" id="SSF49265">
    <property type="entry name" value="Fibronectin type III"/>
    <property type="match status" value="1"/>
</dbReference>
<reference evidence="5" key="1">
    <citation type="submission" date="2018-11" db="EMBL/GenBank/DDBJ databases">
        <authorList>
            <person name="Alioto T."/>
            <person name="Alioto T."/>
        </authorList>
    </citation>
    <scope>NUCLEOTIDE SEQUENCE</scope>
</reference>
<dbReference type="CDD" id="cd19757">
    <property type="entry name" value="Bbox1"/>
    <property type="match status" value="1"/>
</dbReference>
<keyword evidence="1" id="KW-0863">Zinc-finger</keyword>
<keyword evidence="1" id="KW-0479">Metal-binding</keyword>
<dbReference type="OrthoDB" id="6132488at2759"/>
<keyword evidence="2" id="KW-0175">Coiled coil</keyword>
<dbReference type="PROSITE" id="PS50119">
    <property type="entry name" value="ZF_BBOX"/>
    <property type="match status" value="2"/>
</dbReference>